<reference evidence="1 2" key="1">
    <citation type="journal article" date="2021" name="Sci. Rep.">
        <title>Chromosome anchoring in Senegalese sole (Solea senegalensis) reveals sex-associated markers and genome rearrangements in flatfish.</title>
        <authorList>
            <person name="Guerrero-Cozar I."/>
            <person name="Gomez-Garrido J."/>
            <person name="Berbel C."/>
            <person name="Martinez-Blanch J.F."/>
            <person name="Alioto T."/>
            <person name="Claros M.G."/>
            <person name="Gagnaire P.A."/>
            <person name="Manchado M."/>
        </authorList>
    </citation>
    <scope>NUCLEOTIDE SEQUENCE [LARGE SCALE GENOMIC DNA]</scope>
    <source>
        <strain evidence="1">Sse05_10M</strain>
    </source>
</reference>
<sequence length="108" mass="12412">MRVSLPYRRTHRHSLSDENPLMSRLSPSIITFCCHAKQHLSPFLPSIHQLTVWAASQHYGLPHKAELFRDHFVFVCVMTPALEDKPEHLAAPSHACVHLRSLVFYTKS</sequence>
<dbReference type="EMBL" id="JAGKHQ010000010">
    <property type="protein sequence ID" value="KAG7507252.1"/>
    <property type="molecule type" value="Genomic_DNA"/>
</dbReference>
<accession>A0AAV6RSA3</accession>
<proteinExistence type="predicted"/>
<gene>
    <name evidence="1" type="ORF">JOB18_028376</name>
</gene>
<protein>
    <submittedName>
        <fullName evidence="1">Uncharacterized protein</fullName>
    </submittedName>
</protein>
<name>A0AAV6RSA3_SOLSE</name>
<comment type="caution">
    <text evidence="1">The sequence shown here is derived from an EMBL/GenBank/DDBJ whole genome shotgun (WGS) entry which is preliminary data.</text>
</comment>
<dbReference type="Proteomes" id="UP000693946">
    <property type="component" value="Linkage Group LG18"/>
</dbReference>
<keyword evidence="2" id="KW-1185">Reference proteome</keyword>
<dbReference type="AlphaFoldDB" id="A0AAV6RSA3"/>
<evidence type="ECO:0000313" key="2">
    <source>
        <dbReference type="Proteomes" id="UP000693946"/>
    </source>
</evidence>
<organism evidence="1 2">
    <name type="scientific">Solea senegalensis</name>
    <name type="common">Senegalese sole</name>
    <dbReference type="NCBI Taxonomy" id="28829"/>
    <lineage>
        <taxon>Eukaryota</taxon>
        <taxon>Metazoa</taxon>
        <taxon>Chordata</taxon>
        <taxon>Craniata</taxon>
        <taxon>Vertebrata</taxon>
        <taxon>Euteleostomi</taxon>
        <taxon>Actinopterygii</taxon>
        <taxon>Neopterygii</taxon>
        <taxon>Teleostei</taxon>
        <taxon>Neoteleostei</taxon>
        <taxon>Acanthomorphata</taxon>
        <taxon>Carangaria</taxon>
        <taxon>Pleuronectiformes</taxon>
        <taxon>Pleuronectoidei</taxon>
        <taxon>Soleidae</taxon>
        <taxon>Solea</taxon>
    </lineage>
</organism>
<evidence type="ECO:0000313" key="1">
    <source>
        <dbReference type="EMBL" id="KAG7507252.1"/>
    </source>
</evidence>